<dbReference type="InterPro" id="IPR053204">
    <property type="entry name" value="Oxopyrrolidines_Biosynth-assoc"/>
</dbReference>
<dbReference type="InterPro" id="IPR022085">
    <property type="entry name" value="OpdG"/>
</dbReference>
<dbReference type="OrthoDB" id="5403091at2759"/>
<proteinExistence type="predicted"/>
<evidence type="ECO:0000313" key="1">
    <source>
        <dbReference type="EMBL" id="KAF2495015.1"/>
    </source>
</evidence>
<dbReference type="PANTHER" id="PTHR38797:SF7">
    <property type="entry name" value="TRANSCRIPTION FACTOR DOMAIN-CONTAINING PROTEIN"/>
    <property type="match status" value="1"/>
</dbReference>
<sequence>MVDVEELKRRRSFSRRLKLRRDGHASKAVLTANPEDAGGLWGTTRSTIRSVTHRFPLQPLWKIEFDLHDLWYTFARAASVIPEDHPAQDRLATEVILARELGSLESDEHSAVTEDGNIWSDLPYIVQDMDAFWQSKHQGMSVDECCNLAAFMARLVALGVRAPELCICALRVFGVVLEDGDANGQSGSAREDISGSLTTTTTTTIAKYLPAAVAWFRYAGYRLAILSLQKGSEGFSMERWALWHQKLQALYQDGNQDEDIRDLARRGMNCMSNWSRRVGIPTDIKAVAGK</sequence>
<gene>
    <name evidence="1" type="ORF">BU16DRAFT_562638</name>
</gene>
<dbReference type="EMBL" id="MU004190">
    <property type="protein sequence ID" value="KAF2495015.1"/>
    <property type="molecule type" value="Genomic_DNA"/>
</dbReference>
<dbReference type="PANTHER" id="PTHR38797">
    <property type="entry name" value="NUCLEAR PORE COMPLEX PROTEIN NUP85-RELATED"/>
    <property type="match status" value="1"/>
</dbReference>
<evidence type="ECO:0000313" key="2">
    <source>
        <dbReference type="Proteomes" id="UP000799750"/>
    </source>
</evidence>
<protein>
    <submittedName>
        <fullName evidence="1">Uncharacterized protein</fullName>
    </submittedName>
</protein>
<keyword evidence="2" id="KW-1185">Reference proteome</keyword>
<accession>A0A6A6QRL8</accession>
<reference evidence="1" key="1">
    <citation type="journal article" date="2020" name="Stud. Mycol.">
        <title>101 Dothideomycetes genomes: a test case for predicting lifestyles and emergence of pathogens.</title>
        <authorList>
            <person name="Haridas S."/>
            <person name="Albert R."/>
            <person name="Binder M."/>
            <person name="Bloem J."/>
            <person name="Labutti K."/>
            <person name="Salamov A."/>
            <person name="Andreopoulos B."/>
            <person name="Baker S."/>
            <person name="Barry K."/>
            <person name="Bills G."/>
            <person name="Bluhm B."/>
            <person name="Cannon C."/>
            <person name="Castanera R."/>
            <person name="Culley D."/>
            <person name="Daum C."/>
            <person name="Ezra D."/>
            <person name="Gonzalez J."/>
            <person name="Henrissat B."/>
            <person name="Kuo A."/>
            <person name="Liang C."/>
            <person name="Lipzen A."/>
            <person name="Lutzoni F."/>
            <person name="Magnuson J."/>
            <person name="Mondo S."/>
            <person name="Nolan M."/>
            <person name="Ohm R."/>
            <person name="Pangilinan J."/>
            <person name="Park H.-J."/>
            <person name="Ramirez L."/>
            <person name="Alfaro M."/>
            <person name="Sun H."/>
            <person name="Tritt A."/>
            <person name="Yoshinaga Y."/>
            <person name="Zwiers L.-H."/>
            <person name="Turgeon B."/>
            <person name="Goodwin S."/>
            <person name="Spatafora J."/>
            <person name="Crous P."/>
            <person name="Grigoriev I."/>
        </authorList>
    </citation>
    <scope>NUCLEOTIDE SEQUENCE</scope>
    <source>
        <strain evidence="1">CBS 269.34</strain>
    </source>
</reference>
<dbReference type="AlphaFoldDB" id="A0A6A6QRL8"/>
<dbReference type="Proteomes" id="UP000799750">
    <property type="component" value="Unassembled WGS sequence"/>
</dbReference>
<organism evidence="1 2">
    <name type="scientific">Lophium mytilinum</name>
    <dbReference type="NCBI Taxonomy" id="390894"/>
    <lineage>
        <taxon>Eukaryota</taxon>
        <taxon>Fungi</taxon>
        <taxon>Dikarya</taxon>
        <taxon>Ascomycota</taxon>
        <taxon>Pezizomycotina</taxon>
        <taxon>Dothideomycetes</taxon>
        <taxon>Pleosporomycetidae</taxon>
        <taxon>Mytilinidiales</taxon>
        <taxon>Mytilinidiaceae</taxon>
        <taxon>Lophium</taxon>
    </lineage>
</organism>
<name>A0A6A6QRL8_9PEZI</name>
<dbReference type="Pfam" id="PF12311">
    <property type="entry name" value="DUF3632"/>
    <property type="match status" value="1"/>
</dbReference>